<protein>
    <submittedName>
        <fullName evidence="1">Uncharacterized protein</fullName>
    </submittedName>
</protein>
<evidence type="ECO:0000313" key="1">
    <source>
        <dbReference type="EMBL" id="OXU21036.1"/>
    </source>
</evidence>
<organism evidence="1 2">
    <name type="scientific">Trichomalopsis sarcophagae</name>
    <dbReference type="NCBI Taxonomy" id="543379"/>
    <lineage>
        <taxon>Eukaryota</taxon>
        <taxon>Metazoa</taxon>
        <taxon>Ecdysozoa</taxon>
        <taxon>Arthropoda</taxon>
        <taxon>Hexapoda</taxon>
        <taxon>Insecta</taxon>
        <taxon>Pterygota</taxon>
        <taxon>Neoptera</taxon>
        <taxon>Endopterygota</taxon>
        <taxon>Hymenoptera</taxon>
        <taxon>Apocrita</taxon>
        <taxon>Proctotrupomorpha</taxon>
        <taxon>Chalcidoidea</taxon>
        <taxon>Pteromalidae</taxon>
        <taxon>Pteromalinae</taxon>
        <taxon>Trichomalopsis</taxon>
    </lineage>
</organism>
<proteinExistence type="predicted"/>
<reference evidence="1 2" key="1">
    <citation type="journal article" date="2017" name="Curr. Biol.">
        <title>The Evolution of Venom by Co-option of Single-Copy Genes.</title>
        <authorList>
            <person name="Martinson E.O."/>
            <person name="Mrinalini"/>
            <person name="Kelkar Y.D."/>
            <person name="Chang C.H."/>
            <person name="Werren J.H."/>
        </authorList>
    </citation>
    <scope>NUCLEOTIDE SEQUENCE [LARGE SCALE GENOMIC DNA]</scope>
    <source>
        <strain evidence="1 2">Alberta</strain>
        <tissue evidence="1">Whole body</tissue>
    </source>
</reference>
<dbReference type="AlphaFoldDB" id="A0A232ERV9"/>
<gene>
    <name evidence="1" type="ORF">TSAR_002689</name>
</gene>
<comment type="caution">
    <text evidence="1">The sequence shown here is derived from an EMBL/GenBank/DDBJ whole genome shotgun (WGS) entry which is preliminary data.</text>
</comment>
<feature type="non-terminal residue" evidence="1">
    <location>
        <position position="1"/>
    </location>
</feature>
<name>A0A232ERV9_9HYME</name>
<dbReference type="EMBL" id="NNAY01002564">
    <property type="protein sequence ID" value="OXU21036.1"/>
    <property type="molecule type" value="Genomic_DNA"/>
</dbReference>
<accession>A0A232ERV9</accession>
<sequence length="169" mass="19982">SKHNEKCMPLFMSVVHGKDLFHLPFIMKNSTENKFCGIIIRVVDLLRLSANHTAIWRVCDFEWHRRFKRMSCVHLKIICCTIREIARLYRLIFRGNHLAISTAAEFILLRDLHQMVPLQCLMTEYDECVLMTATATLYVDEYQANRVHQRLCHIPTRTQLQVRVQPLFP</sequence>
<evidence type="ECO:0000313" key="2">
    <source>
        <dbReference type="Proteomes" id="UP000215335"/>
    </source>
</evidence>
<dbReference type="Proteomes" id="UP000215335">
    <property type="component" value="Unassembled WGS sequence"/>
</dbReference>
<keyword evidence="2" id="KW-1185">Reference proteome</keyword>